<dbReference type="InParanoid" id="N1JIM8"/>
<dbReference type="PANTHER" id="PTHR36922:SF1">
    <property type="entry name" value="DUF1993 DOMAIN-CONTAINING PROTEIN"/>
    <property type="match status" value="1"/>
</dbReference>
<dbReference type="PANTHER" id="PTHR36922">
    <property type="entry name" value="BLL2446 PROTEIN"/>
    <property type="match status" value="1"/>
</dbReference>
<sequence>MVSLYETSIPVFIKNLKVLAALLAKGSAHSGVTEKQLLESRIISDMGNLIYQIQRVSDTSKGLAVRAAKAEPVALEDKETTMEELQTRIERTIKILESVKESDFVAEDAEVIYVAPTKELKFTGKSYVLEFAVPNFFFHFVTAYNLLRKEGVDIGKKDYLGMA</sequence>
<dbReference type="Gene3D" id="1.20.120.450">
    <property type="entry name" value="dinb family like domain"/>
    <property type="match status" value="1"/>
</dbReference>
<dbReference type="eggNOG" id="ENOG502SRAW">
    <property type="taxonomic scope" value="Eukaryota"/>
</dbReference>
<dbReference type="InterPro" id="IPR018531">
    <property type="entry name" value="DUF1993"/>
</dbReference>
<dbReference type="AlphaFoldDB" id="N1JIM8"/>
<dbReference type="EMBL" id="CAUH01005836">
    <property type="protein sequence ID" value="CCU82097.1"/>
    <property type="molecule type" value="Genomic_DNA"/>
</dbReference>
<name>N1JIM8_BLUG1</name>
<dbReference type="STRING" id="546991.N1JIM8"/>
<reference evidence="2 3" key="1">
    <citation type="journal article" date="2010" name="Science">
        <title>Genome expansion and gene loss in powdery mildew fungi reveal tradeoffs in extreme parasitism.</title>
        <authorList>
            <person name="Spanu P.D."/>
            <person name="Abbott J.C."/>
            <person name="Amselem J."/>
            <person name="Burgis T.A."/>
            <person name="Soanes D.M."/>
            <person name="Stueber K."/>
            <person name="Ver Loren van Themaat E."/>
            <person name="Brown J.K.M."/>
            <person name="Butcher S.A."/>
            <person name="Gurr S.J."/>
            <person name="Lebrun M.-H."/>
            <person name="Ridout C.J."/>
            <person name="Schulze-Lefert P."/>
            <person name="Talbot N.J."/>
            <person name="Ahmadinejad N."/>
            <person name="Ametz C."/>
            <person name="Barton G.R."/>
            <person name="Benjdia M."/>
            <person name="Bidzinski P."/>
            <person name="Bindschedler L.V."/>
            <person name="Both M."/>
            <person name="Brewer M.T."/>
            <person name="Cadle-Davidson L."/>
            <person name="Cadle-Davidson M.M."/>
            <person name="Collemare J."/>
            <person name="Cramer R."/>
            <person name="Frenkel O."/>
            <person name="Godfrey D."/>
            <person name="Harriman J."/>
            <person name="Hoede C."/>
            <person name="King B.C."/>
            <person name="Klages S."/>
            <person name="Kleemann J."/>
            <person name="Knoll D."/>
            <person name="Koti P.S."/>
            <person name="Kreplak J."/>
            <person name="Lopez-Ruiz F.J."/>
            <person name="Lu X."/>
            <person name="Maekawa T."/>
            <person name="Mahanil S."/>
            <person name="Micali C."/>
            <person name="Milgroom M.G."/>
            <person name="Montana G."/>
            <person name="Noir S."/>
            <person name="O'Connell R.J."/>
            <person name="Oberhaensli S."/>
            <person name="Parlange F."/>
            <person name="Pedersen C."/>
            <person name="Quesneville H."/>
            <person name="Reinhardt R."/>
            <person name="Rott M."/>
            <person name="Sacristan S."/>
            <person name="Schmidt S.M."/>
            <person name="Schoen M."/>
            <person name="Skamnioti P."/>
            <person name="Sommer H."/>
            <person name="Stephens A."/>
            <person name="Takahara H."/>
            <person name="Thordal-Christensen H."/>
            <person name="Vigouroux M."/>
            <person name="Wessling R."/>
            <person name="Wicker T."/>
            <person name="Panstruga R."/>
        </authorList>
    </citation>
    <scope>NUCLEOTIDE SEQUENCE [LARGE SCALE GENOMIC DNA]</scope>
    <source>
        <strain evidence="2">DH14</strain>
    </source>
</reference>
<dbReference type="OrthoDB" id="3724345at2759"/>
<dbReference type="Pfam" id="PF09351">
    <property type="entry name" value="DUF1993"/>
    <property type="match status" value="1"/>
</dbReference>
<comment type="caution">
    <text evidence="2">The sequence shown here is derived from an EMBL/GenBank/DDBJ whole genome shotgun (WGS) entry which is preliminary data.</text>
</comment>
<keyword evidence="3" id="KW-1185">Reference proteome</keyword>
<organism evidence="2 3">
    <name type="scientific">Blumeria graminis f. sp. hordei (strain DH14)</name>
    <name type="common">Barley powdery mildew</name>
    <name type="synonym">Oidium monilioides f. sp. hordei</name>
    <dbReference type="NCBI Taxonomy" id="546991"/>
    <lineage>
        <taxon>Eukaryota</taxon>
        <taxon>Fungi</taxon>
        <taxon>Dikarya</taxon>
        <taxon>Ascomycota</taxon>
        <taxon>Pezizomycotina</taxon>
        <taxon>Leotiomycetes</taxon>
        <taxon>Erysiphales</taxon>
        <taxon>Erysiphaceae</taxon>
        <taxon>Blumeria</taxon>
        <taxon>Blumeria hordei</taxon>
    </lineage>
</organism>
<accession>N1JIM8</accession>
<evidence type="ECO:0000256" key="1">
    <source>
        <dbReference type="SAM" id="Coils"/>
    </source>
</evidence>
<dbReference type="Proteomes" id="UP000015441">
    <property type="component" value="Unassembled WGS sequence"/>
</dbReference>
<dbReference type="InterPro" id="IPR034660">
    <property type="entry name" value="DinB/YfiT-like"/>
</dbReference>
<keyword evidence="1" id="KW-0175">Coiled coil</keyword>
<gene>
    <name evidence="2" type="ORF">BGHDH14_bgh01486</name>
</gene>
<proteinExistence type="predicted"/>
<evidence type="ECO:0000313" key="2">
    <source>
        <dbReference type="EMBL" id="CCU82097.1"/>
    </source>
</evidence>
<dbReference type="SUPFAM" id="SSF109854">
    <property type="entry name" value="DinB/YfiT-like putative metalloenzymes"/>
    <property type="match status" value="1"/>
</dbReference>
<evidence type="ECO:0008006" key="4">
    <source>
        <dbReference type="Google" id="ProtNLM"/>
    </source>
</evidence>
<evidence type="ECO:0000313" key="3">
    <source>
        <dbReference type="Proteomes" id="UP000015441"/>
    </source>
</evidence>
<dbReference type="HOGENOM" id="CLU_090929_1_0_1"/>
<protein>
    <recommendedName>
        <fullName evidence="4">DUF1993 domain-containing protein</fullName>
    </recommendedName>
</protein>
<feature type="coiled-coil region" evidence="1">
    <location>
        <begin position="75"/>
        <end position="102"/>
    </location>
</feature>